<dbReference type="Proteomes" id="UP000796761">
    <property type="component" value="Unassembled WGS sequence"/>
</dbReference>
<dbReference type="EMBL" id="SWJQ01000021">
    <property type="protein sequence ID" value="TRZ25758.1"/>
    <property type="molecule type" value="Genomic_DNA"/>
</dbReference>
<reference evidence="1" key="1">
    <citation type="submission" date="2019-04" db="EMBL/GenBank/DDBJ databases">
        <title>Genome assembly of Zosterops borbonicus 15179.</title>
        <authorList>
            <person name="Leroy T."/>
            <person name="Anselmetti Y."/>
            <person name="Tilak M.-K."/>
            <person name="Nabholz B."/>
        </authorList>
    </citation>
    <scope>NUCLEOTIDE SEQUENCE</scope>
    <source>
        <strain evidence="1">HGM_15179</strain>
        <tissue evidence="1">Muscle</tissue>
    </source>
</reference>
<sequence length="72" mass="7929">MGLLLAKDEPVRDGNNASGVTDLSKETILLHNGKLQPEREVRIYKTALQMPSCGRSIEQLWWGSGINPPQIG</sequence>
<evidence type="ECO:0000313" key="2">
    <source>
        <dbReference type="Proteomes" id="UP000796761"/>
    </source>
</evidence>
<gene>
    <name evidence="1" type="ORF">HGM15179_001344</name>
</gene>
<name>A0A8K1LU53_9PASS</name>
<keyword evidence="2" id="KW-1185">Reference proteome</keyword>
<dbReference type="AlphaFoldDB" id="A0A8K1LU53"/>
<proteinExistence type="predicted"/>
<accession>A0A8K1LU53</accession>
<organism evidence="1 2">
    <name type="scientific">Zosterops borbonicus</name>
    <dbReference type="NCBI Taxonomy" id="364589"/>
    <lineage>
        <taxon>Eukaryota</taxon>
        <taxon>Metazoa</taxon>
        <taxon>Chordata</taxon>
        <taxon>Craniata</taxon>
        <taxon>Vertebrata</taxon>
        <taxon>Euteleostomi</taxon>
        <taxon>Archelosauria</taxon>
        <taxon>Archosauria</taxon>
        <taxon>Dinosauria</taxon>
        <taxon>Saurischia</taxon>
        <taxon>Theropoda</taxon>
        <taxon>Coelurosauria</taxon>
        <taxon>Aves</taxon>
        <taxon>Neognathae</taxon>
        <taxon>Neoaves</taxon>
        <taxon>Telluraves</taxon>
        <taxon>Australaves</taxon>
        <taxon>Passeriformes</taxon>
        <taxon>Sylvioidea</taxon>
        <taxon>Zosteropidae</taxon>
        <taxon>Zosterops</taxon>
    </lineage>
</organism>
<comment type="caution">
    <text evidence="1">The sequence shown here is derived from an EMBL/GenBank/DDBJ whole genome shotgun (WGS) entry which is preliminary data.</text>
</comment>
<evidence type="ECO:0000313" key="1">
    <source>
        <dbReference type="EMBL" id="TRZ25758.1"/>
    </source>
</evidence>
<protein>
    <submittedName>
        <fullName evidence="1">Uncharacterized protein</fullName>
    </submittedName>
</protein>